<proteinExistence type="predicted"/>
<feature type="non-terminal residue" evidence="2">
    <location>
        <position position="1"/>
    </location>
</feature>
<name>A0AAJ2GYW1_9HYPH</name>
<dbReference type="InterPro" id="IPR019993">
    <property type="entry name" value="RecB_nuclease_TM0106_put"/>
</dbReference>
<dbReference type="Pfam" id="PF13482">
    <property type="entry name" value="RNase_H_2"/>
    <property type="match status" value="1"/>
</dbReference>
<gene>
    <name evidence="2" type="ORF">RJJ65_38555</name>
</gene>
<organism evidence="2 3">
    <name type="scientific">Rhizobium hidalgonense</name>
    <dbReference type="NCBI Taxonomy" id="1538159"/>
    <lineage>
        <taxon>Bacteria</taxon>
        <taxon>Pseudomonadati</taxon>
        <taxon>Pseudomonadota</taxon>
        <taxon>Alphaproteobacteria</taxon>
        <taxon>Hyphomicrobiales</taxon>
        <taxon>Rhizobiaceae</taxon>
        <taxon>Rhizobium/Agrobacterium group</taxon>
        <taxon>Rhizobium</taxon>
    </lineage>
</organism>
<evidence type="ECO:0000259" key="1">
    <source>
        <dbReference type="Pfam" id="PF13482"/>
    </source>
</evidence>
<dbReference type="InterPro" id="IPR038720">
    <property type="entry name" value="YprB_RNase_H-like_dom"/>
</dbReference>
<accession>A0AAJ2GYW1</accession>
<dbReference type="AlphaFoldDB" id="A0AAJ2GYW1"/>
<dbReference type="NCBIfam" id="TIGR03491">
    <property type="entry name" value="TM0106 family RecB-like putative nuclease"/>
    <property type="match status" value="1"/>
</dbReference>
<feature type="non-terminal residue" evidence="2">
    <location>
        <position position="135"/>
    </location>
</feature>
<sequence>STNDIFFDIEGYPLIEGGLEYIWGASYFDESGKLQFKDFWAHDHAQEKLAFSGFIDWAYQRWIADPTMHIYHYASYEVTACRKLMGRYGCYEHEVDQLLRNNVFVDLYKVVKNSLMVGTPSYSIKQIELLYRDGK</sequence>
<dbReference type="EMBL" id="JAVLSF010000826">
    <property type="protein sequence ID" value="MDR9778447.1"/>
    <property type="molecule type" value="Genomic_DNA"/>
</dbReference>
<reference evidence="2" key="1">
    <citation type="submission" date="2023-04" db="EMBL/GenBank/DDBJ databases">
        <title>Genomic characterization of faba bean (Vicia faba) microsymbionts in Mexican soils.</title>
        <authorList>
            <person name="Rivera Orduna F.N."/>
            <person name="Guevara-Luna J."/>
            <person name="Yan J."/>
            <person name="Arroyo-Herrera I."/>
            <person name="Li Y."/>
            <person name="Vasquez-Murrieta M.S."/>
            <person name="Wang E.T."/>
        </authorList>
    </citation>
    <scope>NUCLEOTIDE SEQUENCE</scope>
    <source>
        <strain evidence="2">CH26</strain>
    </source>
</reference>
<protein>
    <submittedName>
        <fullName evidence="2">TM0106 family RecB-like putative nuclease</fullName>
    </submittedName>
</protein>
<feature type="domain" description="YprB ribonuclease H-like" evidence="1">
    <location>
        <begin position="5"/>
        <end position="128"/>
    </location>
</feature>
<comment type="caution">
    <text evidence="2">The sequence shown here is derived from an EMBL/GenBank/DDBJ whole genome shotgun (WGS) entry which is preliminary data.</text>
</comment>
<evidence type="ECO:0000313" key="3">
    <source>
        <dbReference type="Proteomes" id="UP001268610"/>
    </source>
</evidence>
<dbReference type="Proteomes" id="UP001268610">
    <property type="component" value="Unassembled WGS sequence"/>
</dbReference>
<dbReference type="RefSeq" id="WP_310866503.1">
    <property type="nucleotide sequence ID" value="NZ_JAVLSF010000826.1"/>
</dbReference>
<evidence type="ECO:0000313" key="2">
    <source>
        <dbReference type="EMBL" id="MDR9778447.1"/>
    </source>
</evidence>